<reference evidence="1 2" key="1">
    <citation type="submission" date="2019-07" db="EMBL/GenBank/DDBJ databases">
        <title>R&amp;d 2014.</title>
        <authorList>
            <person name="Klenk H.-P."/>
        </authorList>
    </citation>
    <scope>NUCLEOTIDE SEQUENCE [LARGE SCALE GENOMIC DNA]</scope>
    <source>
        <strain evidence="1 2">DSM 43194</strain>
    </source>
</reference>
<evidence type="ECO:0000313" key="1">
    <source>
        <dbReference type="EMBL" id="TWH18399.1"/>
    </source>
</evidence>
<proteinExistence type="predicted"/>
<name>A0A660CA32_9PSEU</name>
<dbReference type="InterPro" id="IPR029058">
    <property type="entry name" value="AB_hydrolase_fold"/>
</dbReference>
<dbReference type="Gene3D" id="3.40.50.1820">
    <property type="entry name" value="alpha/beta hydrolase"/>
    <property type="match status" value="1"/>
</dbReference>
<organism evidence="1 2">
    <name type="scientific">Prauserella rugosa</name>
    <dbReference type="NCBI Taxonomy" id="43354"/>
    <lineage>
        <taxon>Bacteria</taxon>
        <taxon>Bacillati</taxon>
        <taxon>Actinomycetota</taxon>
        <taxon>Actinomycetes</taxon>
        <taxon>Pseudonocardiales</taxon>
        <taxon>Pseudonocardiaceae</taxon>
        <taxon>Prauserella</taxon>
    </lineage>
</organism>
<dbReference type="EMBL" id="VLJV01000001">
    <property type="protein sequence ID" value="TWH18399.1"/>
    <property type="molecule type" value="Genomic_DNA"/>
</dbReference>
<protein>
    <submittedName>
        <fullName evidence="1">Pimeloyl-ACP methyl ester carboxylesterase</fullName>
    </submittedName>
</protein>
<dbReference type="AlphaFoldDB" id="A0A660CA32"/>
<sequence length="285" mass="30008">MTARVLDTPEVDLAYDIHGTWPPVARPPLMMIGQPMDASGFTTLAGLMAERTVITYDPRGLGRSVRKDGRVDNDPRIQAVDVHTLIAALELGQVDMFASSGGAVSALALVAAYPRDVRTLVAHEPPLMTLLPDAVAAERARAGVREAYERGGWGAGMAAFIAMTTWQGEFTDAYFAGPAPDPATFGLPTEDDGSRDDPLLSARSWAVSSFQPDADALRTAPTRIVIGVGEESAGMFTGRTSAAVADLLGLEPTVFPGDHGGFLGGEFGRRGVPEEFAAALRAVLA</sequence>
<comment type="caution">
    <text evidence="1">The sequence shown here is derived from an EMBL/GenBank/DDBJ whole genome shotgun (WGS) entry which is preliminary data.</text>
</comment>
<evidence type="ECO:0000313" key="2">
    <source>
        <dbReference type="Proteomes" id="UP000317303"/>
    </source>
</evidence>
<dbReference type="SUPFAM" id="SSF53474">
    <property type="entry name" value="alpha/beta-Hydrolases"/>
    <property type="match status" value="1"/>
</dbReference>
<gene>
    <name evidence="1" type="ORF">JD82_00216</name>
</gene>
<accession>A0A660CA32</accession>
<dbReference type="RefSeq" id="WP_030532410.1">
    <property type="nucleotide sequence ID" value="NZ_JOIJ01000008.1"/>
</dbReference>
<dbReference type="OrthoDB" id="3210164at2"/>
<keyword evidence="2" id="KW-1185">Reference proteome</keyword>
<dbReference type="Proteomes" id="UP000317303">
    <property type="component" value="Unassembled WGS sequence"/>
</dbReference>